<evidence type="ECO:0000259" key="8">
    <source>
        <dbReference type="Pfam" id="PF00662"/>
    </source>
</evidence>
<dbReference type="PANTHER" id="PTHR42829:SF2">
    <property type="entry name" value="NADH-UBIQUINONE OXIDOREDUCTASE CHAIN 5"/>
    <property type="match status" value="1"/>
</dbReference>
<reference evidence="9 10" key="1">
    <citation type="submission" date="2012-06" db="EMBL/GenBank/DDBJ databases">
        <title>The complete chromosome of genome of Turneriella parva DSM 21527.</title>
        <authorList>
            <consortium name="US DOE Joint Genome Institute (JGI-PGF)"/>
            <person name="Lucas S."/>
            <person name="Han J."/>
            <person name="Lapidus A."/>
            <person name="Bruce D."/>
            <person name="Goodwin L."/>
            <person name="Pitluck S."/>
            <person name="Peters L."/>
            <person name="Kyrpides N."/>
            <person name="Mavromatis K."/>
            <person name="Ivanova N."/>
            <person name="Mikhailova N."/>
            <person name="Chertkov O."/>
            <person name="Detter J.C."/>
            <person name="Tapia R."/>
            <person name="Han C."/>
            <person name="Land M."/>
            <person name="Hauser L."/>
            <person name="Markowitz V."/>
            <person name="Cheng J.-F."/>
            <person name="Hugenholtz P."/>
            <person name="Woyke T."/>
            <person name="Wu D."/>
            <person name="Gronow S."/>
            <person name="Wellnitz S."/>
            <person name="Brambilla E."/>
            <person name="Klenk H.-P."/>
            <person name="Eisen J.A."/>
        </authorList>
    </citation>
    <scope>NUCLEOTIDE SEQUENCE [LARGE SCALE GENOMIC DNA]</scope>
    <source>
        <strain evidence="10">ATCC BAA-1111 / DSM 21527 / NCTC 11395 / H</strain>
    </source>
</reference>
<keyword evidence="2 5" id="KW-0812">Transmembrane</keyword>
<evidence type="ECO:0000256" key="3">
    <source>
        <dbReference type="ARBA" id="ARBA00022989"/>
    </source>
</evidence>
<dbReference type="STRING" id="869212.Turpa_1602"/>
<feature type="domain" description="NADH:quinone oxidoreductase/Mrp antiporter transmembrane" evidence="7">
    <location>
        <begin position="150"/>
        <end position="427"/>
    </location>
</feature>
<feature type="transmembrane region" description="Helical" evidence="6">
    <location>
        <begin position="393"/>
        <end position="412"/>
    </location>
</feature>
<dbReference type="PANTHER" id="PTHR42829">
    <property type="entry name" value="NADH-UBIQUINONE OXIDOREDUCTASE CHAIN 5"/>
    <property type="match status" value="1"/>
</dbReference>
<dbReference type="Gene3D" id="1.20.5.2700">
    <property type="match status" value="1"/>
</dbReference>
<dbReference type="GO" id="GO:0003954">
    <property type="term" value="F:NADH dehydrogenase activity"/>
    <property type="evidence" value="ECO:0007669"/>
    <property type="project" value="TreeGrafter"/>
</dbReference>
<dbReference type="EMBL" id="CP002959">
    <property type="protein sequence ID" value="AFM12250.1"/>
    <property type="molecule type" value="Genomic_DNA"/>
</dbReference>
<feature type="transmembrane region" description="Helical" evidence="6">
    <location>
        <begin position="157"/>
        <end position="175"/>
    </location>
</feature>
<dbReference type="NCBIfam" id="NF005141">
    <property type="entry name" value="PRK06590.1"/>
    <property type="match status" value="1"/>
</dbReference>
<comment type="subcellular location">
    <subcellularLocation>
        <location evidence="1">Endomembrane system</location>
        <topology evidence="1">Multi-pass membrane protein</topology>
    </subcellularLocation>
    <subcellularLocation>
        <location evidence="5">Membrane</location>
        <topology evidence="5">Multi-pass membrane protein</topology>
    </subcellularLocation>
</comment>
<dbReference type="GO" id="GO:0008137">
    <property type="term" value="F:NADH dehydrogenase (ubiquinone) activity"/>
    <property type="evidence" value="ECO:0007669"/>
    <property type="project" value="InterPro"/>
</dbReference>
<dbReference type="GO" id="GO:0012505">
    <property type="term" value="C:endomembrane system"/>
    <property type="evidence" value="ECO:0007669"/>
    <property type="project" value="UniProtKB-SubCell"/>
</dbReference>
<evidence type="ECO:0000256" key="4">
    <source>
        <dbReference type="ARBA" id="ARBA00023136"/>
    </source>
</evidence>
<feature type="transmembrane region" description="Helical" evidence="6">
    <location>
        <begin position="432"/>
        <end position="454"/>
    </location>
</feature>
<feature type="transmembrane region" description="Helical" evidence="6">
    <location>
        <begin position="42"/>
        <end position="62"/>
    </location>
</feature>
<feature type="transmembrane region" description="Helical" evidence="6">
    <location>
        <begin position="295"/>
        <end position="316"/>
    </location>
</feature>
<dbReference type="NCBIfam" id="TIGR01974">
    <property type="entry name" value="NDH_I_L"/>
    <property type="match status" value="1"/>
</dbReference>
<keyword evidence="9" id="KW-0560">Oxidoreductase</keyword>
<evidence type="ECO:0000256" key="6">
    <source>
        <dbReference type="SAM" id="Phobius"/>
    </source>
</evidence>
<dbReference type="InterPro" id="IPR001516">
    <property type="entry name" value="Proton_antipo_N"/>
</dbReference>
<dbReference type="GO" id="GO:0016020">
    <property type="term" value="C:membrane"/>
    <property type="evidence" value="ECO:0007669"/>
    <property type="project" value="UniProtKB-SubCell"/>
</dbReference>
<evidence type="ECO:0000313" key="9">
    <source>
        <dbReference type="EMBL" id="AFM12250.1"/>
    </source>
</evidence>
<proteinExistence type="predicted"/>
<dbReference type="GO" id="GO:0042773">
    <property type="term" value="P:ATP synthesis coupled electron transport"/>
    <property type="evidence" value="ECO:0007669"/>
    <property type="project" value="InterPro"/>
</dbReference>
<feature type="transmembrane region" description="Helical" evidence="6">
    <location>
        <begin position="265"/>
        <end position="283"/>
    </location>
</feature>
<feature type="transmembrane region" description="Helical" evidence="6">
    <location>
        <begin position="6"/>
        <end position="30"/>
    </location>
</feature>
<protein>
    <submittedName>
        <fullName evidence="9">NADH dehydrogenase subunit L</fullName>
        <ecNumber evidence="9">1.6.5.3</ecNumber>
    </submittedName>
</protein>
<dbReference type="EC" id="1.6.5.3" evidence="9"/>
<dbReference type="InterPro" id="IPR001750">
    <property type="entry name" value="ND/Mrp_TM"/>
</dbReference>
<feature type="transmembrane region" description="Helical" evidence="6">
    <location>
        <begin position="187"/>
        <end position="206"/>
    </location>
</feature>
<evidence type="ECO:0000256" key="1">
    <source>
        <dbReference type="ARBA" id="ARBA00004127"/>
    </source>
</evidence>
<dbReference type="Pfam" id="PF00662">
    <property type="entry name" value="Proton_antipo_N"/>
    <property type="match status" value="1"/>
</dbReference>
<organism evidence="9 10">
    <name type="scientific">Turneriella parva (strain ATCC BAA-1111 / DSM 21527 / NCTC 11395 / H)</name>
    <name type="common">Leptospira parva</name>
    <dbReference type="NCBI Taxonomy" id="869212"/>
    <lineage>
        <taxon>Bacteria</taxon>
        <taxon>Pseudomonadati</taxon>
        <taxon>Spirochaetota</taxon>
        <taxon>Spirochaetia</taxon>
        <taxon>Leptospirales</taxon>
        <taxon>Leptospiraceae</taxon>
        <taxon>Turneriella</taxon>
    </lineage>
</organism>
<evidence type="ECO:0000259" key="7">
    <source>
        <dbReference type="Pfam" id="PF00361"/>
    </source>
</evidence>
<dbReference type="HOGENOM" id="CLU_007100_6_2_12"/>
<dbReference type="Proteomes" id="UP000006048">
    <property type="component" value="Chromosome"/>
</dbReference>
<dbReference type="PATRIC" id="fig|869212.3.peg.1598"/>
<keyword evidence="10" id="KW-1185">Reference proteome</keyword>
<dbReference type="PRINTS" id="PR01435">
    <property type="entry name" value="NPOXDRDTASE5"/>
</dbReference>
<sequence>MNRELIPYFIVAVPLLPLVAAVVNACLFGWAQRAGSQRIQYWTILVSLSATVLALAAHFVTIQLHPSLTGEGTATIVSPLRWLTMTYPLTLSWAIRFDALTSIMVPVVLFVGLMVQIFSVGYLHDRKHDIARYFALLSFFMFSMLLLVVAANLFVFFVGWEAVGLSSYKLISFYIDKDAAQRAGKKAFIMNRIGDAALLLGAFAIFRAANTGDFREIALAFTKGSVAAGYANFIGLMIFIGAAAKSAQFPLYTWLPDAMTGPTPVSALIHAATMVTAGIFLMLRLEPVFVVAPEASQIVSTTGAITALGAAFVAAGQTDIKKILAFSTVSQLGLMVIAVGSGAYAAAFFHLFTHAFFKAMLFLIAGAIITYAHHEQNIRRMGGLIRSRPVLGILFWLGLASLAGLPGFSGFFSKDHILAAAFSLKSGGSIVGMMTLGVSLLTAFYTFRLGIVVFHGPSQHKSAHTEHGDEPSVSFYLPLIILAVPSVLAGLVGVPAVFTGSESVFFEYITRNFPVSLNEFIRLIQNPLDHAFEMKLVAAGIGVAVIGAATAIVYYGVLQRRPAAEGAFRGAVARLSLNKLYVDEIYQFVFVSPYKALAEKASLWEKRILPGISDGLGLLAQSVASAVARLQTGEFAHYAMAGFAGFLLMLVIAMGVL</sequence>
<dbReference type="GO" id="GO:0015990">
    <property type="term" value="P:electron transport coupled proton transport"/>
    <property type="evidence" value="ECO:0007669"/>
    <property type="project" value="TreeGrafter"/>
</dbReference>
<evidence type="ECO:0000256" key="5">
    <source>
        <dbReference type="RuleBase" id="RU000320"/>
    </source>
</evidence>
<feature type="transmembrane region" description="Helical" evidence="6">
    <location>
        <begin position="226"/>
        <end position="244"/>
    </location>
</feature>
<feature type="transmembrane region" description="Helical" evidence="6">
    <location>
        <begin position="635"/>
        <end position="656"/>
    </location>
</feature>
<dbReference type="OrthoDB" id="9807568at2"/>
<accession>I4B4P3</accession>
<feature type="transmembrane region" description="Helical" evidence="6">
    <location>
        <begin position="536"/>
        <end position="557"/>
    </location>
</feature>
<dbReference type="InterPro" id="IPR018393">
    <property type="entry name" value="NADHpl_OxRdtase_5_subgr"/>
</dbReference>
<feature type="transmembrane region" description="Helical" evidence="6">
    <location>
        <begin position="323"/>
        <end position="349"/>
    </location>
</feature>
<keyword evidence="3 6" id="KW-1133">Transmembrane helix</keyword>
<name>I4B4P3_TURPD</name>
<feature type="domain" description="NADH-Ubiquinone oxidoreductase (complex I) chain 5 N-terminal" evidence="8">
    <location>
        <begin position="82"/>
        <end position="134"/>
    </location>
</feature>
<feature type="transmembrane region" description="Helical" evidence="6">
    <location>
        <begin position="130"/>
        <end position="151"/>
    </location>
</feature>
<dbReference type="Pfam" id="PF00361">
    <property type="entry name" value="Proton_antipo_M"/>
    <property type="match status" value="1"/>
</dbReference>
<dbReference type="AlphaFoldDB" id="I4B4P3"/>
<feature type="transmembrane region" description="Helical" evidence="6">
    <location>
        <begin position="475"/>
        <end position="498"/>
    </location>
</feature>
<gene>
    <name evidence="9" type="ordered locus">Turpa_1602</name>
</gene>
<evidence type="ECO:0000256" key="2">
    <source>
        <dbReference type="ARBA" id="ARBA00022692"/>
    </source>
</evidence>
<dbReference type="InterPro" id="IPR003945">
    <property type="entry name" value="NU5C-like"/>
</dbReference>
<dbReference type="RefSeq" id="WP_014802761.1">
    <property type="nucleotide sequence ID" value="NC_018020.1"/>
</dbReference>
<dbReference type="PRINTS" id="PR01434">
    <property type="entry name" value="NADHDHGNASE5"/>
</dbReference>
<dbReference type="KEGG" id="tpx:Turpa_1602"/>
<feature type="transmembrane region" description="Helical" evidence="6">
    <location>
        <begin position="355"/>
        <end position="372"/>
    </location>
</feature>
<feature type="transmembrane region" description="Helical" evidence="6">
    <location>
        <begin position="99"/>
        <end position="123"/>
    </location>
</feature>
<evidence type="ECO:0000313" key="10">
    <source>
        <dbReference type="Proteomes" id="UP000006048"/>
    </source>
</evidence>
<keyword evidence="4 6" id="KW-0472">Membrane</keyword>